<dbReference type="GO" id="GO:0005524">
    <property type="term" value="F:ATP binding"/>
    <property type="evidence" value="ECO:0007669"/>
    <property type="project" value="UniProtKB-KW"/>
</dbReference>
<dbReference type="PANTHER" id="PTHR14187">
    <property type="entry name" value="ALPHA KINASE/ELONGATION FACTOR 2 KINASE"/>
    <property type="match status" value="1"/>
</dbReference>
<reference evidence="3 4" key="1">
    <citation type="submission" date="2014-04" db="EMBL/GenBank/DDBJ databases">
        <title>Evolutionary Origins and Diversification of the Mycorrhizal Mutualists.</title>
        <authorList>
            <consortium name="DOE Joint Genome Institute"/>
            <consortium name="Mycorrhizal Genomics Consortium"/>
            <person name="Kohler A."/>
            <person name="Kuo A."/>
            <person name="Nagy L.G."/>
            <person name="Floudas D."/>
            <person name="Copeland A."/>
            <person name="Barry K.W."/>
            <person name="Cichocki N."/>
            <person name="Veneault-Fourrey C."/>
            <person name="LaButti K."/>
            <person name="Lindquist E.A."/>
            <person name="Lipzen A."/>
            <person name="Lundell T."/>
            <person name="Morin E."/>
            <person name="Murat C."/>
            <person name="Riley R."/>
            <person name="Ohm R."/>
            <person name="Sun H."/>
            <person name="Tunlid A."/>
            <person name="Henrissat B."/>
            <person name="Grigoriev I.V."/>
            <person name="Hibbett D.S."/>
            <person name="Martin F."/>
        </authorList>
    </citation>
    <scope>NUCLEOTIDE SEQUENCE [LARGE SCALE GENOMIC DNA]</scope>
    <source>
        <strain evidence="3 4">Koide BX008</strain>
    </source>
</reference>
<dbReference type="GO" id="GO:0140662">
    <property type="term" value="F:ATP-dependent protein folding chaperone"/>
    <property type="evidence" value="ECO:0007669"/>
    <property type="project" value="InterPro"/>
</dbReference>
<dbReference type="PANTHER" id="PTHR14187:SF5">
    <property type="entry name" value="HEAT SHOCK 70 KDA PROTEIN 12A"/>
    <property type="match status" value="1"/>
</dbReference>
<dbReference type="Pfam" id="PF00012">
    <property type="entry name" value="HSP70"/>
    <property type="match status" value="1"/>
</dbReference>
<keyword evidence="1" id="KW-0547">Nucleotide-binding</keyword>
<keyword evidence="2" id="KW-0067">ATP-binding</keyword>
<name>A0A0C2WEP3_AMAMK</name>
<dbReference type="HOGENOM" id="CLU_009958_4_2_1"/>
<dbReference type="SUPFAM" id="SSF53067">
    <property type="entry name" value="Actin-like ATPase domain"/>
    <property type="match status" value="2"/>
</dbReference>
<dbReference type="OrthoDB" id="2963168at2759"/>
<dbReference type="InParanoid" id="A0A0C2WEP3"/>
<dbReference type="Proteomes" id="UP000054549">
    <property type="component" value="Unassembled WGS sequence"/>
</dbReference>
<dbReference type="CDD" id="cd10170">
    <property type="entry name" value="ASKHA_NBD_HSP70"/>
    <property type="match status" value="1"/>
</dbReference>
<dbReference type="Gene3D" id="3.30.420.40">
    <property type="match status" value="2"/>
</dbReference>
<dbReference type="InterPro" id="IPR043129">
    <property type="entry name" value="ATPase_NBD"/>
</dbReference>
<proteinExistence type="predicted"/>
<evidence type="ECO:0000313" key="3">
    <source>
        <dbReference type="EMBL" id="KIL54538.1"/>
    </source>
</evidence>
<keyword evidence="4" id="KW-1185">Reference proteome</keyword>
<accession>A0A0C2WEP3</accession>
<dbReference type="AlphaFoldDB" id="A0A0C2WEP3"/>
<evidence type="ECO:0000313" key="4">
    <source>
        <dbReference type="Proteomes" id="UP000054549"/>
    </source>
</evidence>
<gene>
    <name evidence="3" type="ORF">M378DRAFT_92351</name>
</gene>
<protein>
    <submittedName>
        <fullName evidence="3">Uncharacterized protein</fullName>
    </submittedName>
</protein>
<dbReference type="EMBL" id="KN818710">
    <property type="protein sequence ID" value="KIL54538.1"/>
    <property type="molecule type" value="Genomic_DNA"/>
</dbReference>
<dbReference type="Gene3D" id="3.90.640.10">
    <property type="entry name" value="Actin, Chain A, domain 4"/>
    <property type="match status" value="1"/>
</dbReference>
<organism evidence="3 4">
    <name type="scientific">Amanita muscaria (strain Koide BX008)</name>
    <dbReference type="NCBI Taxonomy" id="946122"/>
    <lineage>
        <taxon>Eukaryota</taxon>
        <taxon>Fungi</taxon>
        <taxon>Dikarya</taxon>
        <taxon>Basidiomycota</taxon>
        <taxon>Agaricomycotina</taxon>
        <taxon>Agaricomycetes</taxon>
        <taxon>Agaricomycetidae</taxon>
        <taxon>Agaricales</taxon>
        <taxon>Pluteineae</taxon>
        <taxon>Amanitaceae</taxon>
        <taxon>Amanita</taxon>
    </lineage>
</organism>
<dbReference type="InterPro" id="IPR013126">
    <property type="entry name" value="Hsp_70_fam"/>
</dbReference>
<evidence type="ECO:0000256" key="1">
    <source>
        <dbReference type="ARBA" id="ARBA00022741"/>
    </source>
</evidence>
<sequence length="499" mass="56155">MKYPLRLKRLVKKGKFGASFPGSLVNHFSHSSGPGSLNKKKILRPVTDDFKTVVQVFADFLQYLFKHAKEYIIESERKINSTFTWSAIEKNTYFVLTHPNGWEGNQQSQMREAAVAAGLADSSTAANRIIFVTEGEASLHFCLDKNPKLHQERGGLLVVDCGGGTINLSAYSQTGKGGFEEIVSPDCLLQGSIFVTSRARDYFKRRFKGSNFGSDAGVEAMARAFDKPEGTKCIFDHPNKPYFVKFGGLRDKDSNYDIYGGRFKVEGAKMAEFFEPAVKDIIDRIIKQCRNTKDGVSIKYVLLVGGFGRSQYLYAKLSDYFKPRDIVVLRPDITQQNKAVADGAISWYLCRYVSARIAKYSYGVSVEQEFDPTNPEHVSRESTKLTCANGKFCIPGGFLTIMKRVCFALFCFLSCYRCQSGDSPKWIDLEPNSFHDLCAIGADLIDMKMNMKPQNSGSKQFYELNLDLVILFGSTELEAYVAWKEDVSICHFHQAWQSR</sequence>
<evidence type="ECO:0000256" key="2">
    <source>
        <dbReference type="ARBA" id="ARBA00022840"/>
    </source>
</evidence>
<dbReference type="STRING" id="946122.A0A0C2WEP3"/>